<keyword evidence="12" id="KW-1185">Reference proteome</keyword>
<evidence type="ECO:0000313" key="12">
    <source>
        <dbReference type="Proteomes" id="UP000032233"/>
    </source>
</evidence>
<feature type="transmembrane region" description="Helical" evidence="8">
    <location>
        <begin position="147"/>
        <end position="170"/>
    </location>
</feature>
<dbReference type="OrthoDB" id="9814202at2"/>
<dbReference type="GO" id="GO:0005886">
    <property type="term" value="C:plasma membrane"/>
    <property type="evidence" value="ECO:0007669"/>
    <property type="project" value="UniProtKB-SubCell"/>
</dbReference>
<dbReference type="GO" id="GO:0097272">
    <property type="term" value="P:ammonium homeostasis"/>
    <property type="evidence" value="ECO:0007669"/>
    <property type="project" value="TreeGrafter"/>
</dbReference>
<evidence type="ECO:0000256" key="9">
    <source>
        <dbReference type="SAM" id="SignalP"/>
    </source>
</evidence>
<keyword evidence="4 8" id="KW-0812">Transmembrane</keyword>
<protein>
    <recommendedName>
        <fullName evidence="8">Ammonium transporter</fullName>
    </recommendedName>
</protein>
<keyword evidence="9" id="KW-0732">Signal</keyword>
<feature type="chain" id="PRO_5002259778" description="Ammonium transporter" evidence="9">
    <location>
        <begin position="26"/>
        <end position="444"/>
    </location>
</feature>
<dbReference type="Gene3D" id="1.10.3430.10">
    <property type="entry name" value="Ammonium transporter AmtB like domains"/>
    <property type="match status" value="1"/>
</dbReference>
<dbReference type="FunFam" id="1.10.3430.10:FF:000008">
    <property type="entry name" value="Ammonium transporter"/>
    <property type="match status" value="1"/>
</dbReference>
<evidence type="ECO:0000256" key="4">
    <source>
        <dbReference type="ARBA" id="ARBA00022692"/>
    </source>
</evidence>
<dbReference type="InterPro" id="IPR029020">
    <property type="entry name" value="Ammonium/urea_transptr"/>
</dbReference>
<gene>
    <name evidence="11" type="ORF">X474_20180</name>
</gene>
<evidence type="ECO:0000256" key="2">
    <source>
        <dbReference type="ARBA" id="ARBA00005887"/>
    </source>
</evidence>
<feature type="transmembrane region" description="Helical" evidence="8">
    <location>
        <begin position="38"/>
        <end position="57"/>
    </location>
</feature>
<feature type="transmembrane region" description="Helical" evidence="8">
    <location>
        <begin position="116"/>
        <end position="140"/>
    </location>
</feature>
<keyword evidence="3 8" id="KW-0813">Transport</keyword>
<organism evidence="11 12">
    <name type="scientific">Dethiosulfatarculus sandiegensis</name>
    <dbReference type="NCBI Taxonomy" id="1429043"/>
    <lineage>
        <taxon>Bacteria</taxon>
        <taxon>Pseudomonadati</taxon>
        <taxon>Thermodesulfobacteriota</taxon>
        <taxon>Desulfarculia</taxon>
        <taxon>Desulfarculales</taxon>
        <taxon>Desulfarculaceae</taxon>
        <taxon>Dethiosulfatarculus</taxon>
    </lineage>
</organism>
<dbReference type="AlphaFoldDB" id="A0A0D2HNH8"/>
<feature type="transmembrane region" description="Helical" evidence="8">
    <location>
        <begin position="296"/>
        <end position="328"/>
    </location>
</feature>
<evidence type="ECO:0000256" key="5">
    <source>
        <dbReference type="ARBA" id="ARBA00022989"/>
    </source>
</evidence>
<feature type="domain" description="Ammonium transporter AmtB-like" evidence="10">
    <location>
        <begin position="38"/>
        <end position="435"/>
    </location>
</feature>
<dbReference type="RefSeq" id="WP_044350886.1">
    <property type="nucleotide sequence ID" value="NZ_AZAC01000034.1"/>
</dbReference>
<evidence type="ECO:0000256" key="7">
    <source>
        <dbReference type="ARBA" id="ARBA00023177"/>
    </source>
</evidence>
<dbReference type="InterPro" id="IPR018047">
    <property type="entry name" value="Ammonium_transpt_CS"/>
</dbReference>
<evidence type="ECO:0000256" key="3">
    <source>
        <dbReference type="ARBA" id="ARBA00022448"/>
    </source>
</evidence>
<dbReference type="InterPro" id="IPR001905">
    <property type="entry name" value="Ammonium_transpt"/>
</dbReference>
<evidence type="ECO:0000256" key="8">
    <source>
        <dbReference type="RuleBase" id="RU362002"/>
    </source>
</evidence>
<dbReference type="EMBL" id="AZAC01000034">
    <property type="protein sequence ID" value="KIX12118.1"/>
    <property type="molecule type" value="Genomic_DNA"/>
</dbReference>
<evidence type="ECO:0000256" key="6">
    <source>
        <dbReference type="ARBA" id="ARBA00023136"/>
    </source>
</evidence>
<dbReference type="STRING" id="1429043.X474_20180"/>
<keyword evidence="6 8" id="KW-0472">Membrane</keyword>
<accession>A0A0D2HNH8</accession>
<dbReference type="PANTHER" id="PTHR11730:SF89">
    <property type="entry name" value="AMMONIUM TRANSPORTER SLL0108-RELATED"/>
    <property type="match status" value="1"/>
</dbReference>
<name>A0A0D2HNH8_9BACT</name>
<dbReference type="NCBIfam" id="TIGR00836">
    <property type="entry name" value="amt"/>
    <property type="match status" value="1"/>
</dbReference>
<feature type="transmembrane region" description="Helical" evidence="8">
    <location>
        <begin position="182"/>
        <end position="203"/>
    </location>
</feature>
<keyword evidence="7 8" id="KW-0924">Ammonia transport</keyword>
<comment type="similarity">
    <text evidence="2 8">Belongs to the ammonia transporter channel (TC 1.A.11.2) family.</text>
</comment>
<feature type="transmembrane region" description="Helical" evidence="8">
    <location>
        <begin position="78"/>
        <end position="96"/>
    </location>
</feature>
<comment type="caution">
    <text evidence="8">Lacks conserved residue(s) required for the propagation of feature annotation.</text>
</comment>
<comment type="subcellular location">
    <subcellularLocation>
        <location evidence="8">Cell membrane</location>
        <topology evidence="8">Multi-pass membrane protein</topology>
    </subcellularLocation>
    <subcellularLocation>
        <location evidence="1">Membrane</location>
        <topology evidence="1">Multi-pass membrane protein</topology>
    </subcellularLocation>
</comment>
<feature type="transmembrane region" description="Helical" evidence="8">
    <location>
        <begin position="261"/>
        <end position="284"/>
    </location>
</feature>
<dbReference type="PATRIC" id="fig|1429043.3.peg.4278"/>
<evidence type="ECO:0000313" key="11">
    <source>
        <dbReference type="EMBL" id="KIX12118.1"/>
    </source>
</evidence>
<feature type="transmembrane region" description="Helical" evidence="8">
    <location>
        <begin position="383"/>
        <end position="408"/>
    </location>
</feature>
<evidence type="ECO:0000259" key="10">
    <source>
        <dbReference type="Pfam" id="PF00909"/>
    </source>
</evidence>
<comment type="caution">
    <text evidence="11">The sequence shown here is derived from an EMBL/GenBank/DDBJ whole genome shotgun (WGS) entry which is preliminary data.</text>
</comment>
<dbReference type="InParanoid" id="A0A0D2HNH8"/>
<dbReference type="PANTHER" id="PTHR11730">
    <property type="entry name" value="AMMONIUM TRANSPORTER"/>
    <property type="match status" value="1"/>
</dbReference>
<dbReference type="Pfam" id="PF00909">
    <property type="entry name" value="Ammonium_transp"/>
    <property type="match status" value="1"/>
</dbReference>
<dbReference type="Proteomes" id="UP000032233">
    <property type="component" value="Unassembled WGS sequence"/>
</dbReference>
<reference evidence="11 12" key="1">
    <citation type="submission" date="2013-11" db="EMBL/GenBank/DDBJ databases">
        <title>Metagenomic analysis of a methanogenic consortium involved in long chain n-alkane degradation.</title>
        <authorList>
            <person name="Davidova I.A."/>
            <person name="Callaghan A.V."/>
            <person name="Wawrik B."/>
            <person name="Pruitt S."/>
            <person name="Marks C."/>
            <person name="Duncan K.E."/>
            <person name="Suflita J.M."/>
        </authorList>
    </citation>
    <scope>NUCLEOTIDE SEQUENCE [LARGE SCALE GENOMIC DNA]</scope>
    <source>
        <strain evidence="11 12">SPR</strain>
    </source>
</reference>
<sequence length="444" mass="46384">MTKPKPGLIALITGAFLLIATPALAAEAESTINDLDTVWILLAAYLVFFMQPGFALLETGLTRAKNTINIIAKNFMDMSVAVILFFFFGYGLMYGSGNSFIGLNGFALSGLGDSNVPIWASFIFQAVFCATAATIVSGAVAERIKFISYLIATGVLTALIYPIIGHWTWGGGWLAGLNFFDFAGSTIVHSTGGWAALIGAWMLGPREGKYDAEGKAQAICGHNLPLAALGVFILWFGWFGFNPGSQLAASGIENAKAISLISVNTILAPAAGALTAMLAVWIGYGKPDLTFCMNGALAGLVAITAPCAVVSPVASILIGAIGGVLVVLSARFFDLLHIDDPVGAVSVHGVNGVWGTLAVGLWGQKALGLASDGLFMGGGLGQLGVQALGVVSVAAFTLVTMGVVFFIVDHTIGLRVTRTEELRGLDIDEHGMEGYSDFQIFTTR</sequence>
<dbReference type="GO" id="GO:0008519">
    <property type="term" value="F:ammonium channel activity"/>
    <property type="evidence" value="ECO:0007669"/>
    <property type="project" value="InterPro"/>
</dbReference>
<keyword evidence="5 8" id="KW-1133">Transmembrane helix</keyword>
<dbReference type="SUPFAM" id="SSF111352">
    <property type="entry name" value="Ammonium transporter"/>
    <property type="match status" value="1"/>
</dbReference>
<feature type="transmembrane region" description="Helical" evidence="8">
    <location>
        <begin position="224"/>
        <end position="241"/>
    </location>
</feature>
<proteinExistence type="inferred from homology"/>
<dbReference type="PROSITE" id="PS01219">
    <property type="entry name" value="AMMONIUM_TRANSP"/>
    <property type="match status" value="1"/>
</dbReference>
<evidence type="ECO:0000256" key="1">
    <source>
        <dbReference type="ARBA" id="ARBA00004141"/>
    </source>
</evidence>
<dbReference type="InterPro" id="IPR024041">
    <property type="entry name" value="NH4_transpt_AmtB-like_dom"/>
</dbReference>
<feature type="signal peptide" evidence="9">
    <location>
        <begin position="1"/>
        <end position="25"/>
    </location>
</feature>